<dbReference type="CDD" id="cd13925">
    <property type="entry name" value="RPF"/>
    <property type="match status" value="1"/>
</dbReference>
<evidence type="ECO:0000256" key="1">
    <source>
        <dbReference type="ARBA" id="ARBA00010830"/>
    </source>
</evidence>
<accession>A0A060BMN1</accession>
<evidence type="ECO:0000313" key="5">
    <source>
        <dbReference type="EMBL" id="AIA83837.1"/>
    </source>
</evidence>
<proteinExistence type="inferred from homology"/>
<organism evidence="5">
    <name type="scientific">uncultured Propionibacterium sp</name>
    <dbReference type="NCBI Taxonomy" id="218066"/>
    <lineage>
        <taxon>Bacteria</taxon>
        <taxon>Bacillati</taxon>
        <taxon>Actinomycetota</taxon>
        <taxon>Actinomycetes</taxon>
        <taxon>Propionibacteriales</taxon>
        <taxon>Propionibacteriaceae</taxon>
        <taxon>Propionibacterium</taxon>
        <taxon>environmental samples</taxon>
    </lineage>
</organism>
<dbReference type="Pfam" id="PF06737">
    <property type="entry name" value="Transglycosylas"/>
    <property type="match status" value="1"/>
</dbReference>
<dbReference type="Gene3D" id="1.10.530.10">
    <property type="match status" value="1"/>
</dbReference>
<evidence type="ECO:0000256" key="3">
    <source>
        <dbReference type="SAM" id="MobiDB-lite"/>
    </source>
</evidence>
<sequence length="115" mass="11629">MTRKAVDEIVKIGTKAAASTTGSSSGTTSSGGATNSANTAMWDRIAQCESGGNWSINTGNGYYGGLQFAQSTWAAYGGTKYAARADLATKAEQITIANKLYAASGLSAWGCASAA</sequence>
<comment type="similarity">
    <text evidence="1">Belongs to the transglycosylase family. Rpf subfamily.</text>
</comment>
<keyword evidence="2" id="KW-0378">Hydrolase</keyword>
<dbReference type="InterPro" id="IPR010618">
    <property type="entry name" value="RPF"/>
</dbReference>
<protein>
    <submittedName>
        <fullName evidence="5">Transglycosylas</fullName>
    </submittedName>
</protein>
<feature type="compositionally biased region" description="Low complexity" evidence="3">
    <location>
        <begin position="16"/>
        <end position="35"/>
    </location>
</feature>
<dbReference type="InterPro" id="IPR023346">
    <property type="entry name" value="Lysozyme-like_dom_sf"/>
</dbReference>
<dbReference type="EMBL" id="KF116592">
    <property type="protein sequence ID" value="AIA83837.1"/>
    <property type="molecule type" value="Genomic_DNA"/>
</dbReference>
<evidence type="ECO:0000259" key="4">
    <source>
        <dbReference type="Pfam" id="PF06737"/>
    </source>
</evidence>
<feature type="domain" description="Resuscitation-promoting factor core lysozyme-like" evidence="4">
    <location>
        <begin position="37"/>
        <end position="111"/>
    </location>
</feature>
<feature type="region of interest" description="Disordered" evidence="3">
    <location>
        <begin position="15"/>
        <end position="35"/>
    </location>
</feature>
<evidence type="ECO:0000256" key="2">
    <source>
        <dbReference type="ARBA" id="ARBA00022801"/>
    </source>
</evidence>
<dbReference type="SUPFAM" id="SSF53955">
    <property type="entry name" value="Lysozyme-like"/>
    <property type="match status" value="1"/>
</dbReference>
<name>A0A060BMN1_9ACTN</name>
<dbReference type="AlphaFoldDB" id="A0A060BMN1"/>
<dbReference type="GO" id="GO:0016787">
    <property type="term" value="F:hydrolase activity"/>
    <property type="evidence" value="ECO:0007669"/>
    <property type="project" value="UniProtKB-KW"/>
</dbReference>
<reference evidence="5" key="1">
    <citation type="journal article" date="2013" name="Environ. Microbiol.">
        <title>Seasonally variable intestinal metagenomes of the red palm weevil (Rhynchophorus ferrugineus).</title>
        <authorList>
            <person name="Jia S."/>
            <person name="Zhang X."/>
            <person name="Zhang G."/>
            <person name="Yin A."/>
            <person name="Zhang S."/>
            <person name="Li F."/>
            <person name="Wang L."/>
            <person name="Zhao D."/>
            <person name="Yun Q."/>
            <person name="Tala"/>
            <person name="Wang J."/>
            <person name="Sun G."/>
            <person name="Baabdullah M."/>
            <person name="Yu X."/>
            <person name="Hu S."/>
            <person name="Al-Mssallem I.S."/>
            <person name="Yu J."/>
        </authorList>
    </citation>
    <scope>NUCLEOTIDE SEQUENCE</scope>
</reference>